<dbReference type="Pfam" id="PF02321">
    <property type="entry name" value="OEP"/>
    <property type="match status" value="1"/>
</dbReference>
<dbReference type="SUPFAM" id="SSF56954">
    <property type="entry name" value="Outer membrane efflux proteins (OEP)"/>
    <property type="match status" value="1"/>
</dbReference>
<dbReference type="InterPro" id="IPR010131">
    <property type="entry name" value="MdtP/NodT-like"/>
</dbReference>
<evidence type="ECO:0000256" key="1">
    <source>
        <dbReference type="ARBA" id="ARBA00007613"/>
    </source>
</evidence>
<evidence type="ECO:0000313" key="3">
    <source>
        <dbReference type="EMBL" id="MEE6187448.1"/>
    </source>
</evidence>
<feature type="coiled-coil region" evidence="2">
    <location>
        <begin position="146"/>
        <end position="208"/>
    </location>
</feature>
<dbReference type="Proteomes" id="UP001357452">
    <property type="component" value="Unassembled WGS sequence"/>
</dbReference>
<comment type="caution">
    <text evidence="3">The sequence shown here is derived from an EMBL/GenBank/DDBJ whole genome shotgun (WGS) entry which is preliminary data.</text>
</comment>
<keyword evidence="4" id="KW-1185">Reference proteome</keyword>
<dbReference type="PANTHER" id="PTHR30203:SF23">
    <property type="entry name" value="OUTER MEMBRANE EFFLUX PROTEIN"/>
    <property type="match status" value="1"/>
</dbReference>
<organism evidence="3 4">
    <name type="scientific">Niabella digestorum</name>
    <dbReference type="NCBI Taxonomy" id="3117701"/>
    <lineage>
        <taxon>Bacteria</taxon>
        <taxon>Pseudomonadati</taxon>
        <taxon>Bacteroidota</taxon>
        <taxon>Chitinophagia</taxon>
        <taxon>Chitinophagales</taxon>
        <taxon>Chitinophagaceae</taxon>
        <taxon>Niabella</taxon>
    </lineage>
</organism>
<dbReference type="Gene3D" id="1.20.1600.10">
    <property type="entry name" value="Outer membrane efflux proteins (OEP)"/>
    <property type="match status" value="1"/>
</dbReference>
<comment type="similarity">
    <text evidence="1">Belongs to the outer membrane factor (OMF) (TC 1.B.17) family.</text>
</comment>
<dbReference type="InterPro" id="IPR003423">
    <property type="entry name" value="OMP_efflux"/>
</dbReference>
<dbReference type="RefSeq" id="WP_330974856.1">
    <property type="nucleotide sequence ID" value="NZ_JAZGLY010000004.1"/>
</dbReference>
<accession>A0ABU7RHG0</accession>
<dbReference type="PANTHER" id="PTHR30203">
    <property type="entry name" value="OUTER MEMBRANE CATION EFFLUX PROTEIN"/>
    <property type="match status" value="1"/>
</dbReference>
<evidence type="ECO:0000256" key="2">
    <source>
        <dbReference type="SAM" id="Coils"/>
    </source>
</evidence>
<proteinExistence type="inferred from homology"/>
<protein>
    <submittedName>
        <fullName evidence="3">TolC family protein</fullName>
    </submittedName>
</protein>
<name>A0ABU7RHG0_9BACT</name>
<dbReference type="EMBL" id="JAZGLY010000004">
    <property type="protein sequence ID" value="MEE6187448.1"/>
    <property type="molecule type" value="Genomic_DNA"/>
</dbReference>
<feature type="coiled-coil region" evidence="2">
    <location>
        <begin position="25"/>
        <end position="59"/>
    </location>
</feature>
<reference evidence="3 4" key="1">
    <citation type="submission" date="2024-01" db="EMBL/GenBank/DDBJ databases">
        <title>Niabella digestum sp. nov., isolated from waste digestion system.</title>
        <authorList>
            <person name="Zhang L."/>
        </authorList>
    </citation>
    <scope>NUCLEOTIDE SEQUENCE [LARGE SCALE GENOMIC DNA]</scope>
    <source>
        <strain evidence="3 4">A18</strain>
    </source>
</reference>
<keyword evidence="2" id="KW-0175">Coiled coil</keyword>
<gene>
    <name evidence="3" type="ORF">V2H41_09195</name>
</gene>
<evidence type="ECO:0000313" key="4">
    <source>
        <dbReference type="Proteomes" id="UP001357452"/>
    </source>
</evidence>
<sequence length="419" mass="48968">MARFALLVINIILCYKVLWAQEYSLRDLQNALTEHNLQIREQSLNIEKAAAELQQAKAHENPTLSLQEVNFWKTFDIESQRRLFGNYGKYQQFGIELEQKIETAAKRKKRIQVNTQALQTQHIQKDALTAQLQYELRVAYYTYYILTKKEKVNASLLNEISRLVEKYQRQYNNRNVLLPELMRAQNTFSQLQKEAFSAEEEKKELLNELKYLTGLNTLSESNIVFDTLSLNYTSRIPSNVLELALQNNHVLKHQTQMQRLADANIALEKAMAVPSVTLLANYDRGGNIMKDFVGFGISIDLPIFHRNKGNILAAQHQKAIEENKYQSIVTQLEQQINNCITQIKKWEQYLSQYSNNFLKDDYQSILAQFWQRLQQKQITLTQYIDYIESHQSTAIAYWDAALTYLKLIEQLQLLVGKHF</sequence>